<dbReference type="CDD" id="cd10803">
    <property type="entry name" value="YdjC_EF3048_like"/>
    <property type="match status" value="1"/>
</dbReference>
<dbReference type="GO" id="GO:0046872">
    <property type="term" value="F:metal ion binding"/>
    <property type="evidence" value="ECO:0007669"/>
    <property type="project" value="UniProtKB-KW"/>
</dbReference>
<dbReference type="InterPro" id="IPR006879">
    <property type="entry name" value="YdjC-like"/>
</dbReference>
<organism evidence="7 8">
    <name type="scientific">Marinisporobacter balticus</name>
    <dbReference type="NCBI Taxonomy" id="2018667"/>
    <lineage>
        <taxon>Bacteria</taxon>
        <taxon>Bacillati</taxon>
        <taxon>Bacillota</taxon>
        <taxon>Clostridia</taxon>
        <taxon>Peptostreptococcales</taxon>
        <taxon>Thermotaleaceae</taxon>
        <taxon>Marinisporobacter</taxon>
    </lineage>
</organism>
<comment type="similarity">
    <text evidence="6">Belongs to the YdjC deacetylase family.</text>
</comment>
<evidence type="ECO:0000256" key="6">
    <source>
        <dbReference type="HAMAP-Rule" id="MF_01246"/>
    </source>
</evidence>
<dbReference type="PANTHER" id="PTHR31609">
    <property type="entry name" value="YDJC DEACETYLASE FAMILY MEMBER"/>
    <property type="match status" value="1"/>
</dbReference>
<evidence type="ECO:0000313" key="7">
    <source>
        <dbReference type="EMBL" id="TCO76944.1"/>
    </source>
</evidence>
<dbReference type="GO" id="GO:0000272">
    <property type="term" value="P:polysaccharide catabolic process"/>
    <property type="evidence" value="ECO:0007669"/>
    <property type="project" value="InterPro"/>
</dbReference>
<dbReference type="HAMAP" id="MF_01246">
    <property type="entry name" value="COD"/>
    <property type="match status" value="1"/>
</dbReference>
<evidence type="ECO:0000256" key="1">
    <source>
        <dbReference type="ARBA" id="ARBA00001946"/>
    </source>
</evidence>
<proteinExistence type="inferred from homology"/>
<dbReference type="Pfam" id="PF04794">
    <property type="entry name" value="YdjC"/>
    <property type="match status" value="1"/>
</dbReference>
<dbReference type="OrthoDB" id="9774177at2"/>
<evidence type="ECO:0000313" key="8">
    <source>
        <dbReference type="Proteomes" id="UP000294919"/>
    </source>
</evidence>
<dbReference type="EC" id="3.5.1.-" evidence="6"/>
<comment type="function">
    <text evidence="6">Probably catalyzes the deacetylation of acetylated carbohydrates an important step in the degradation of oligosaccharides.</text>
</comment>
<reference evidence="7 8" key="1">
    <citation type="submission" date="2019-03" db="EMBL/GenBank/DDBJ databases">
        <title>Genomic Encyclopedia of Type Strains, Phase IV (KMG-IV): sequencing the most valuable type-strain genomes for metagenomic binning, comparative biology and taxonomic classification.</title>
        <authorList>
            <person name="Goeker M."/>
        </authorList>
    </citation>
    <scope>NUCLEOTIDE SEQUENCE [LARGE SCALE GENOMIC DNA]</scope>
    <source>
        <strain evidence="7 8">DSM 102940</strain>
    </source>
</reference>
<dbReference type="NCBIfam" id="NF002559">
    <property type="entry name" value="PRK02134.1"/>
    <property type="match status" value="1"/>
</dbReference>
<dbReference type="Proteomes" id="UP000294919">
    <property type="component" value="Unassembled WGS sequence"/>
</dbReference>
<sequence length="248" mass="28030">MITIKLIINADDFGYSKAVNFGIVECYKNGVVSSATLMTNMPGVEHAFELMKENPGLGVGIHLVLSAGRPICNDVSSLVDEYGKFQRREDLLLNGKIEDVEKEFASQMEKFLASGFKPTHIDSHHHVHRHEKVLTVVLGLAKKYKLPVRLTSENSLCKGNTSIKTTDFFTGKFYGNDLSEEKFLEIINVDKKYKTVEVMCHPAYVDNILLSGSAYNVQRIKEFAILTNPMIKRELEKRGINQINYRDI</sequence>
<comment type="caution">
    <text evidence="7">The sequence shown here is derived from an EMBL/GenBank/DDBJ whole genome shotgun (WGS) entry which is preliminary data.</text>
</comment>
<dbReference type="SUPFAM" id="SSF88713">
    <property type="entry name" value="Glycoside hydrolase/deacetylase"/>
    <property type="match status" value="1"/>
</dbReference>
<gene>
    <name evidence="7" type="ORF">EV214_107102</name>
</gene>
<protein>
    <recommendedName>
        <fullName evidence="6">Carbohydrate deacetylase</fullName>
        <ecNumber evidence="6">3.5.1.-</ecNumber>
    </recommendedName>
</protein>
<evidence type="ECO:0000256" key="3">
    <source>
        <dbReference type="ARBA" id="ARBA00022801"/>
    </source>
</evidence>
<evidence type="ECO:0000256" key="2">
    <source>
        <dbReference type="ARBA" id="ARBA00022723"/>
    </source>
</evidence>
<keyword evidence="4 6" id="KW-0460">Magnesium</keyword>
<accession>A0A4R2KT26</accession>
<evidence type="ECO:0000256" key="4">
    <source>
        <dbReference type="ARBA" id="ARBA00022842"/>
    </source>
</evidence>
<name>A0A4R2KT26_9FIRM</name>
<dbReference type="RefSeq" id="WP_132244269.1">
    <property type="nucleotide sequence ID" value="NZ_SLWV01000007.1"/>
</dbReference>
<feature type="binding site" evidence="6">
    <location>
        <position position="124"/>
    </location>
    <ligand>
        <name>Mg(2+)</name>
        <dbReference type="ChEBI" id="CHEBI:18420"/>
    </ligand>
</feature>
<feature type="binding site" evidence="6">
    <location>
        <position position="62"/>
    </location>
    <ligand>
        <name>Mg(2+)</name>
        <dbReference type="ChEBI" id="CHEBI:18420"/>
    </ligand>
</feature>
<keyword evidence="8" id="KW-1185">Reference proteome</keyword>
<dbReference type="AlphaFoldDB" id="A0A4R2KT26"/>
<dbReference type="EMBL" id="SLWV01000007">
    <property type="protein sequence ID" value="TCO76944.1"/>
    <property type="molecule type" value="Genomic_DNA"/>
</dbReference>
<comment type="cofactor">
    <cofactor evidence="1 6">
        <name>Mg(2+)</name>
        <dbReference type="ChEBI" id="CHEBI:18420"/>
    </cofactor>
</comment>
<dbReference type="InterPro" id="IPR022948">
    <property type="entry name" value="COD_ChbG_bac"/>
</dbReference>
<keyword evidence="5 6" id="KW-0119">Carbohydrate metabolism</keyword>
<dbReference type="Gene3D" id="3.20.20.370">
    <property type="entry name" value="Glycoside hydrolase/deacetylase"/>
    <property type="match status" value="1"/>
</dbReference>
<dbReference type="GO" id="GO:0019213">
    <property type="term" value="F:deacetylase activity"/>
    <property type="evidence" value="ECO:0007669"/>
    <property type="project" value="TreeGrafter"/>
</dbReference>
<keyword evidence="2 6" id="KW-0479">Metal-binding</keyword>
<keyword evidence="3 6" id="KW-0378">Hydrolase</keyword>
<dbReference type="GO" id="GO:0016811">
    <property type="term" value="F:hydrolase activity, acting on carbon-nitrogen (but not peptide) bonds, in linear amides"/>
    <property type="evidence" value="ECO:0007669"/>
    <property type="project" value="UniProtKB-UniRule"/>
</dbReference>
<evidence type="ECO:0000256" key="5">
    <source>
        <dbReference type="ARBA" id="ARBA00023277"/>
    </source>
</evidence>
<dbReference type="InterPro" id="IPR011330">
    <property type="entry name" value="Glyco_hydro/deAcase_b/a-brl"/>
</dbReference>
<comment type="subunit">
    <text evidence="6">Homodimer.</text>
</comment>
<dbReference type="PANTHER" id="PTHR31609:SF1">
    <property type="entry name" value="CARBOHYDRATE DEACETYLASE"/>
    <property type="match status" value="1"/>
</dbReference>